<dbReference type="EMBL" id="CM001886">
    <property type="protein sequence ID" value="EOY17470.1"/>
    <property type="molecule type" value="Genomic_DNA"/>
</dbReference>
<name>A0A061FJE4_THECC</name>
<keyword evidence="4" id="KW-1185">Reference proteome</keyword>
<evidence type="ECO:0000313" key="3">
    <source>
        <dbReference type="EMBL" id="EOY17470.1"/>
    </source>
</evidence>
<dbReference type="Pfam" id="PF13966">
    <property type="entry name" value="zf-RVT"/>
    <property type="match status" value="1"/>
</dbReference>
<dbReference type="Proteomes" id="UP000026915">
    <property type="component" value="Chromosome 8"/>
</dbReference>
<sequence>MIKVNYFFHDNEWDVDKLKVVLPAVIINEILKVPISCTQENLAYWALTLNGDFTTKSAWELLRQRQLIHALGKFIWHTSIPLTVSFFLWCLVHNWIPVELRMKSKGFQLASKCLCCQSKETIMHVLWEGPIAQQVWNYFAKFFQIYVERNDAKHRGLGMYPDRNAAGGGILRDHIGVFWSFIPKISKSSKNIVLFYKVGLDTRYLLASIRKCLSCISFRISHIHREGNQAADHLSVQGYTHQNLHVFSQAKVELKGILRLDKLNLPYVRF</sequence>
<evidence type="ECO:0000256" key="1">
    <source>
        <dbReference type="SAM" id="Phobius"/>
    </source>
</evidence>
<evidence type="ECO:0000259" key="2">
    <source>
        <dbReference type="Pfam" id="PF13966"/>
    </source>
</evidence>
<dbReference type="AlphaFoldDB" id="A0A061FJE4"/>
<feature type="transmembrane region" description="Helical" evidence="1">
    <location>
        <begin position="74"/>
        <end position="96"/>
    </location>
</feature>
<organism evidence="3 4">
    <name type="scientific">Theobroma cacao</name>
    <name type="common">Cacao</name>
    <name type="synonym">Cocoa</name>
    <dbReference type="NCBI Taxonomy" id="3641"/>
    <lineage>
        <taxon>Eukaryota</taxon>
        <taxon>Viridiplantae</taxon>
        <taxon>Streptophyta</taxon>
        <taxon>Embryophyta</taxon>
        <taxon>Tracheophyta</taxon>
        <taxon>Spermatophyta</taxon>
        <taxon>Magnoliopsida</taxon>
        <taxon>eudicotyledons</taxon>
        <taxon>Gunneridae</taxon>
        <taxon>Pentapetalae</taxon>
        <taxon>rosids</taxon>
        <taxon>malvids</taxon>
        <taxon>Malvales</taxon>
        <taxon>Malvaceae</taxon>
        <taxon>Byttnerioideae</taxon>
        <taxon>Theobroma</taxon>
    </lineage>
</organism>
<accession>A0A061FJE4</accession>
<gene>
    <name evidence="3" type="ORF">TCM_036655</name>
</gene>
<dbReference type="InParanoid" id="A0A061FJE4"/>
<dbReference type="InterPro" id="IPR026960">
    <property type="entry name" value="RVT-Znf"/>
</dbReference>
<feature type="domain" description="Reverse transcriptase zinc-binding" evidence="2">
    <location>
        <begin position="53"/>
        <end position="136"/>
    </location>
</feature>
<dbReference type="Gramene" id="EOY17470">
    <property type="protein sequence ID" value="EOY17470"/>
    <property type="gene ID" value="TCM_036655"/>
</dbReference>
<evidence type="ECO:0000313" key="4">
    <source>
        <dbReference type="Proteomes" id="UP000026915"/>
    </source>
</evidence>
<keyword evidence="1" id="KW-0812">Transmembrane</keyword>
<keyword evidence="1" id="KW-0472">Membrane</keyword>
<proteinExistence type="predicted"/>
<reference evidence="3 4" key="1">
    <citation type="journal article" date="2013" name="Genome Biol.">
        <title>The genome sequence of the most widely cultivated cacao type and its use to identify candidate genes regulating pod color.</title>
        <authorList>
            <person name="Motamayor J.C."/>
            <person name="Mockaitis K."/>
            <person name="Schmutz J."/>
            <person name="Haiminen N."/>
            <person name="Iii D.L."/>
            <person name="Cornejo O."/>
            <person name="Findley S.D."/>
            <person name="Zheng P."/>
            <person name="Utro F."/>
            <person name="Royaert S."/>
            <person name="Saski C."/>
            <person name="Jenkins J."/>
            <person name="Podicheti R."/>
            <person name="Zhao M."/>
            <person name="Scheffler B.E."/>
            <person name="Stack J.C."/>
            <person name="Feltus F.A."/>
            <person name="Mustiga G.M."/>
            <person name="Amores F."/>
            <person name="Phillips W."/>
            <person name="Marelli J.P."/>
            <person name="May G.D."/>
            <person name="Shapiro H."/>
            <person name="Ma J."/>
            <person name="Bustamante C.D."/>
            <person name="Schnell R.J."/>
            <person name="Main D."/>
            <person name="Gilbert D."/>
            <person name="Parida L."/>
            <person name="Kuhn D.N."/>
        </authorList>
    </citation>
    <scope>NUCLEOTIDE SEQUENCE [LARGE SCALE GENOMIC DNA]</scope>
    <source>
        <strain evidence="4">cv. Matina 1-6</strain>
    </source>
</reference>
<dbReference type="eggNOG" id="KOG1075">
    <property type="taxonomic scope" value="Eukaryota"/>
</dbReference>
<dbReference type="HOGENOM" id="CLU_1032152_0_0_1"/>
<protein>
    <recommendedName>
        <fullName evidence="2">Reverse transcriptase zinc-binding domain-containing protein</fullName>
    </recommendedName>
</protein>
<keyword evidence="1" id="KW-1133">Transmembrane helix</keyword>